<dbReference type="PRINTS" id="PR00081">
    <property type="entry name" value="GDHRDH"/>
</dbReference>
<comment type="catalytic activity">
    <reaction evidence="6">
        <text>a (3R)-hydroxyacyl-[ACP] + NADP(+) = a 3-oxoacyl-[ACP] + NADPH + H(+)</text>
        <dbReference type="Rhea" id="RHEA:17397"/>
        <dbReference type="Rhea" id="RHEA-COMP:9916"/>
        <dbReference type="Rhea" id="RHEA-COMP:9945"/>
        <dbReference type="ChEBI" id="CHEBI:15378"/>
        <dbReference type="ChEBI" id="CHEBI:57783"/>
        <dbReference type="ChEBI" id="CHEBI:58349"/>
        <dbReference type="ChEBI" id="CHEBI:78776"/>
        <dbReference type="ChEBI" id="CHEBI:78827"/>
        <dbReference type="EC" id="1.1.1.100"/>
    </reaction>
    <physiologicalReaction direction="right-to-left" evidence="6">
        <dbReference type="Rhea" id="RHEA:17399"/>
    </physiologicalReaction>
</comment>
<dbReference type="SUPFAM" id="SSF51735">
    <property type="entry name" value="NAD(P)-binding Rossmann-fold domains"/>
    <property type="match status" value="1"/>
</dbReference>
<dbReference type="OrthoDB" id="9793325at2"/>
<dbReference type="AlphaFoldDB" id="A0A378TIN0"/>
<gene>
    <name evidence="7" type="primary">fabG_31</name>
    <name evidence="7" type="ORF">NCTC10821_03545</name>
</gene>
<keyword evidence="3" id="KW-0134">Cell wall</keyword>
<dbReference type="InterPro" id="IPR050259">
    <property type="entry name" value="SDR"/>
</dbReference>
<organism evidence="7 8">
    <name type="scientific">Mycolicibacterium tokaiense</name>
    <dbReference type="NCBI Taxonomy" id="39695"/>
    <lineage>
        <taxon>Bacteria</taxon>
        <taxon>Bacillati</taxon>
        <taxon>Actinomycetota</taxon>
        <taxon>Actinomycetes</taxon>
        <taxon>Mycobacteriales</taxon>
        <taxon>Mycobacteriaceae</taxon>
        <taxon>Mycolicibacterium</taxon>
    </lineage>
</organism>
<dbReference type="RefSeq" id="WP_115279324.1">
    <property type="nucleotide sequence ID" value="NZ_AP022600.1"/>
</dbReference>
<dbReference type="Gene3D" id="3.40.50.720">
    <property type="entry name" value="NAD(P)-binding Rossmann-like Domain"/>
    <property type="match status" value="1"/>
</dbReference>
<dbReference type="PRINTS" id="PR00080">
    <property type="entry name" value="SDRFAMILY"/>
</dbReference>
<protein>
    <recommendedName>
        <fullName evidence="5">3-oxoacyl-[acyl-carrier-protein] reductase MabA</fullName>
    </recommendedName>
</protein>
<evidence type="ECO:0000256" key="6">
    <source>
        <dbReference type="ARBA" id="ARBA00047400"/>
    </source>
</evidence>
<name>A0A378TIN0_9MYCO</name>
<keyword evidence="4 7" id="KW-0560">Oxidoreductase</keyword>
<evidence type="ECO:0000256" key="1">
    <source>
        <dbReference type="ARBA" id="ARBA00004191"/>
    </source>
</evidence>
<evidence type="ECO:0000256" key="2">
    <source>
        <dbReference type="ARBA" id="ARBA00006484"/>
    </source>
</evidence>
<accession>A0A378TIN0</accession>
<dbReference type="PANTHER" id="PTHR42879">
    <property type="entry name" value="3-OXOACYL-(ACYL-CARRIER-PROTEIN) REDUCTASE"/>
    <property type="match status" value="1"/>
</dbReference>
<dbReference type="EMBL" id="UGQT01000001">
    <property type="protein sequence ID" value="STZ60007.1"/>
    <property type="molecule type" value="Genomic_DNA"/>
</dbReference>
<dbReference type="FunFam" id="3.40.50.720:FF:000084">
    <property type="entry name" value="Short-chain dehydrogenase reductase"/>
    <property type="match status" value="1"/>
</dbReference>
<keyword evidence="3" id="KW-0964">Secreted</keyword>
<dbReference type="GO" id="GO:0004316">
    <property type="term" value="F:3-oxoacyl-[acyl-carrier-protein] reductase (NADPH) activity"/>
    <property type="evidence" value="ECO:0007669"/>
    <property type="project" value="UniProtKB-EC"/>
</dbReference>
<reference evidence="7 8" key="1">
    <citation type="submission" date="2018-06" db="EMBL/GenBank/DDBJ databases">
        <authorList>
            <consortium name="Pathogen Informatics"/>
            <person name="Doyle S."/>
        </authorList>
    </citation>
    <scope>NUCLEOTIDE SEQUENCE [LARGE SCALE GENOMIC DNA]</scope>
    <source>
        <strain evidence="7 8">NCTC10821</strain>
    </source>
</reference>
<dbReference type="PANTHER" id="PTHR42879:SF2">
    <property type="entry name" value="3-OXOACYL-[ACYL-CARRIER-PROTEIN] REDUCTASE FABG"/>
    <property type="match status" value="1"/>
</dbReference>
<dbReference type="InterPro" id="IPR036291">
    <property type="entry name" value="NAD(P)-bd_dom_sf"/>
</dbReference>
<dbReference type="Pfam" id="PF13561">
    <property type="entry name" value="adh_short_C2"/>
    <property type="match status" value="1"/>
</dbReference>
<proteinExistence type="inferred from homology"/>
<dbReference type="CDD" id="cd05233">
    <property type="entry name" value="SDR_c"/>
    <property type="match status" value="1"/>
</dbReference>
<comment type="subcellular location">
    <subcellularLocation>
        <location evidence="1">Secreted</location>
        <location evidence="1">Cell wall</location>
    </subcellularLocation>
</comment>
<keyword evidence="8" id="KW-1185">Reference proteome</keyword>
<evidence type="ECO:0000256" key="5">
    <source>
        <dbReference type="ARBA" id="ARBA00040781"/>
    </source>
</evidence>
<evidence type="ECO:0000256" key="4">
    <source>
        <dbReference type="ARBA" id="ARBA00023002"/>
    </source>
</evidence>
<dbReference type="Proteomes" id="UP000254978">
    <property type="component" value="Unassembled WGS sequence"/>
</dbReference>
<evidence type="ECO:0000313" key="8">
    <source>
        <dbReference type="Proteomes" id="UP000254978"/>
    </source>
</evidence>
<dbReference type="InterPro" id="IPR002347">
    <property type="entry name" value="SDR_fam"/>
</dbReference>
<comment type="similarity">
    <text evidence="2">Belongs to the short-chain dehydrogenases/reductases (SDR) family.</text>
</comment>
<evidence type="ECO:0000313" key="7">
    <source>
        <dbReference type="EMBL" id="STZ60007.1"/>
    </source>
</evidence>
<sequence length="260" mass="27092">MKHTVLVTGSSTGIGEATATAFAARGERVVVNGRHASRVEAACTRIRHAAGGGADVVGVTADIATEAGAATLRDQVPDVDILVNNAGIFGATPVFDVPDSEWLEYFEVNVLSGVRLARQYVPGMKQRGWGRVIFVSSDSSVFVPTEMVHYAMTKTAQLTVARGMAQDLAGSGVTVNSVLPGPTRTSGVTTFITDNFGADDGYAAAESRFVEQELTTSLIQRLIDPEEVANMICYIGSAASSATTGAALRVDGGVLPSIIP</sequence>
<evidence type="ECO:0000256" key="3">
    <source>
        <dbReference type="ARBA" id="ARBA00022512"/>
    </source>
</evidence>